<dbReference type="AlphaFoldDB" id="A0A835HHX8"/>
<dbReference type="Proteomes" id="UP000631114">
    <property type="component" value="Unassembled WGS sequence"/>
</dbReference>
<dbReference type="EMBL" id="JADFTS010000007">
    <property type="protein sequence ID" value="KAF9598662.1"/>
    <property type="molecule type" value="Genomic_DNA"/>
</dbReference>
<feature type="region of interest" description="Disordered" evidence="1">
    <location>
        <begin position="65"/>
        <end position="127"/>
    </location>
</feature>
<evidence type="ECO:0008006" key="4">
    <source>
        <dbReference type="Google" id="ProtNLM"/>
    </source>
</evidence>
<feature type="compositionally biased region" description="Low complexity" evidence="1">
    <location>
        <begin position="111"/>
        <end position="124"/>
    </location>
</feature>
<evidence type="ECO:0000256" key="1">
    <source>
        <dbReference type="SAM" id="MobiDB-lite"/>
    </source>
</evidence>
<feature type="compositionally biased region" description="Basic residues" evidence="1">
    <location>
        <begin position="99"/>
        <end position="110"/>
    </location>
</feature>
<dbReference type="PANTHER" id="PTHR47481:SF22">
    <property type="entry name" value="RETROTRANSPOSON GAG DOMAIN-CONTAINING PROTEIN"/>
    <property type="match status" value="1"/>
</dbReference>
<dbReference type="PANTHER" id="PTHR47481">
    <property type="match status" value="1"/>
</dbReference>
<dbReference type="OrthoDB" id="1912561at2759"/>
<proteinExistence type="predicted"/>
<reference evidence="2 3" key="1">
    <citation type="submission" date="2020-10" db="EMBL/GenBank/DDBJ databases">
        <title>The Coptis chinensis genome and diversification of protoberbering-type alkaloids.</title>
        <authorList>
            <person name="Wang B."/>
            <person name="Shu S."/>
            <person name="Song C."/>
            <person name="Liu Y."/>
        </authorList>
    </citation>
    <scope>NUCLEOTIDE SEQUENCE [LARGE SCALE GENOMIC DNA]</scope>
    <source>
        <strain evidence="2">HL-2020</strain>
        <tissue evidence="2">Leaf</tissue>
    </source>
</reference>
<sequence length="228" mass="25391">MQEAKTLSDSLAAIGQPVHNRELVTNIMRGLGSEFHTTVTTILNGGELPEYEDLRARLLTYETQITDSTPTPTPAAFLSYNPSTAALQPRPPQTQQNWHKGKKRNNKNQRGHNYSQQSYQSSEYRPPGPGILGAYPVICQHCGQPGHTTPACRRYSSPPVSLQPAFAGIQTVPQPGQEGIPEASKTDIDDLFEVDVFEKELPRVSELVDLLDTRLENNPPEHYEHKHD</sequence>
<evidence type="ECO:0000313" key="3">
    <source>
        <dbReference type="Proteomes" id="UP000631114"/>
    </source>
</evidence>
<keyword evidence="3" id="KW-1185">Reference proteome</keyword>
<comment type="caution">
    <text evidence="2">The sequence shown here is derived from an EMBL/GenBank/DDBJ whole genome shotgun (WGS) entry which is preliminary data.</text>
</comment>
<organism evidence="2 3">
    <name type="scientific">Coptis chinensis</name>
    <dbReference type="NCBI Taxonomy" id="261450"/>
    <lineage>
        <taxon>Eukaryota</taxon>
        <taxon>Viridiplantae</taxon>
        <taxon>Streptophyta</taxon>
        <taxon>Embryophyta</taxon>
        <taxon>Tracheophyta</taxon>
        <taxon>Spermatophyta</taxon>
        <taxon>Magnoliopsida</taxon>
        <taxon>Ranunculales</taxon>
        <taxon>Ranunculaceae</taxon>
        <taxon>Coptidoideae</taxon>
        <taxon>Coptis</taxon>
    </lineage>
</organism>
<name>A0A835HHX8_9MAGN</name>
<gene>
    <name evidence="2" type="ORF">IFM89_029912</name>
</gene>
<evidence type="ECO:0000313" key="2">
    <source>
        <dbReference type="EMBL" id="KAF9598662.1"/>
    </source>
</evidence>
<protein>
    <recommendedName>
        <fullName evidence="4">CCHC-type domain-containing protein</fullName>
    </recommendedName>
</protein>
<accession>A0A835HHX8</accession>